<protein>
    <submittedName>
        <fullName evidence="1">NADH dehydrogenase subunit</fullName>
    </submittedName>
</protein>
<dbReference type="RefSeq" id="WP_016132394.1">
    <property type="nucleotide sequence ID" value="NZ_JBALMA010000035.1"/>
</dbReference>
<name>A0A1Y3MFB4_9BACI</name>
<organism evidence="1 2">
    <name type="scientific">Bacillus pseudomycoides</name>
    <dbReference type="NCBI Taxonomy" id="64104"/>
    <lineage>
        <taxon>Bacteria</taxon>
        <taxon>Bacillati</taxon>
        <taxon>Bacillota</taxon>
        <taxon>Bacilli</taxon>
        <taxon>Bacillales</taxon>
        <taxon>Bacillaceae</taxon>
        <taxon>Bacillus</taxon>
        <taxon>Bacillus cereus group</taxon>
    </lineage>
</organism>
<dbReference type="SUPFAM" id="SSF158560">
    <property type="entry name" value="BH3980-like"/>
    <property type="match status" value="1"/>
</dbReference>
<dbReference type="AlphaFoldDB" id="A0A1Y3MFB4"/>
<evidence type="ECO:0000313" key="1">
    <source>
        <dbReference type="EMBL" id="OUM48494.1"/>
    </source>
</evidence>
<evidence type="ECO:0000313" key="2">
    <source>
        <dbReference type="Proteomes" id="UP000195321"/>
    </source>
</evidence>
<dbReference type="PANTHER" id="PTHR41307:SF1">
    <property type="entry name" value="MEMBRANE PROTEIN"/>
    <property type="match status" value="1"/>
</dbReference>
<gene>
    <name evidence="1" type="ORF">BW425_12580</name>
</gene>
<dbReference type="PANTHER" id="PTHR41307">
    <property type="entry name" value="MEMBRANE PROTEIN-RELATED"/>
    <property type="match status" value="1"/>
</dbReference>
<accession>A0A1Y3MFB4</accession>
<reference evidence="1 2" key="1">
    <citation type="submission" date="2017-02" db="EMBL/GenBank/DDBJ databases">
        <title>Bacillus pseudomycoides isolate FSL K6-0042.</title>
        <authorList>
            <person name="Kovac J."/>
        </authorList>
    </citation>
    <scope>NUCLEOTIDE SEQUENCE [LARGE SCALE GENOMIC DNA]</scope>
    <source>
        <strain evidence="1 2">FSL K6-0042</strain>
    </source>
</reference>
<proteinExistence type="predicted"/>
<sequence length="255" mass="28824">MLSTKSEQFLIELRMYLLQRGKKDEDINTIVDELEVHLTEVEKRGQSVDHIIGKSRKQHMKNIGKELPVDKEGLLVIIPAAILVILAYMCFAPAVRGQFKISQNILLFGSLPLFLALVIFAFTLFKGIPKVYPSTKNSVLLLVAAHFIAIGGWVGFYFWLDGRLDTDYFVATTTQNYIIAGVCILIFILFALYTKSWITILTAFTICIGPLLERVIPNEINKDPMYITLTIIISIVIGILLVIYFYKKARTTSNT</sequence>
<comment type="caution">
    <text evidence="1">The sequence shown here is derived from an EMBL/GenBank/DDBJ whole genome shotgun (WGS) entry which is preliminary data.</text>
</comment>
<dbReference type="Proteomes" id="UP000195321">
    <property type="component" value="Unassembled WGS sequence"/>
</dbReference>
<dbReference type="EMBL" id="MWPX01000012">
    <property type="protein sequence ID" value="OUM48494.1"/>
    <property type="molecule type" value="Genomic_DNA"/>
</dbReference>